<gene>
    <name evidence="2" type="ORF">Poly51_59520</name>
</gene>
<feature type="domain" description="CD-NTase-associated protein 12/Pycsar effector protein TIR" evidence="1">
    <location>
        <begin position="105"/>
        <end position="225"/>
    </location>
</feature>
<evidence type="ECO:0000313" key="3">
    <source>
        <dbReference type="Proteomes" id="UP000318288"/>
    </source>
</evidence>
<evidence type="ECO:0000313" key="2">
    <source>
        <dbReference type="EMBL" id="TWU44683.1"/>
    </source>
</evidence>
<proteinExistence type="predicted"/>
<dbReference type="OrthoDB" id="288556at2"/>
<keyword evidence="3" id="KW-1185">Reference proteome</keyword>
<dbReference type="InterPro" id="IPR019302">
    <property type="entry name" value="CAP12/PCTIR_TIR_dom"/>
</dbReference>
<reference evidence="2 3" key="1">
    <citation type="submission" date="2019-02" db="EMBL/GenBank/DDBJ databases">
        <title>Deep-cultivation of Planctomycetes and their phenomic and genomic characterization uncovers novel biology.</title>
        <authorList>
            <person name="Wiegand S."/>
            <person name="Jogler M."/>
            <person name="Boedeker C."/>
            <person name="Pinto D."/>
            <person name="Vollmers J."/>
            <person name="Rivas-Marin E."/>
            <person name="Kohn T."/>
            <person name="Peeters S.H."/>
            <person name="Heuer A."/>
            <person name="Rast P."/>
            <person name="Oberbeckmann S."/>
            <person name="Bunk B."/>
            <person name="Jeske O."/>
            <person name="Meyerdierks A."/>
            <person name="Storesund J.E."/>
            <person name="Kallscheuer N."/>
            <person name="Luecker S."/>
            <person name="Lage O.M."/>
            <person name="Pohl T."/>
            <person name="Merkel B.J."/>
            <person name="Hornburger P."/>
            <person name="Mueller R.-W."/>
            <person name="Bruemmer F."/>
            <person name="Labrenz M."/>
            <person name="Spormann A.M."/>
            <person name="Op Den Camp H."/>
            <person name="Overmann J."/>
            <person name="Amann R."/>
            <person name="Jetten M.S.M."/>
            <person name="Mascher T."/>
            <person name="Medema M.H."/>
            <person name="Devos D.P."/>
            <person name="Kaster A.-K."/>
            <person name="Ovreas L."/>
            <person name="Rohde M."/>
            <person name="Galperin M.Y."/>
            <person name="Jogler C."/>
        </authorList>
    </citation>
    <scope>NUCLEOTIDE SEQUENCE [LARGE SCALE GENOMIC DNA]</scope>
    <source>
        <strain evidence="2 3">Poly51</strain>
    </source>
</reference>
<dbReference type="InterPro" id="IPR016891">
    <property type="entry name" value="DUF2321"/>
</dbReference>
<accession>A0A5C6E4T6</accession>
<dbReference type="Pfam" id="PF10137">
    <property type="entry name" value="CAP12-PCTIR_TIR"/>
    <property type="match status" value="1"/>
</dbReference>
<dbReference type="Proteomes" id="UP000318288">
    <property type="component" value="Unassembled WGS sequence"/>
</dbReference>
<dbReference type="RefSeq" id="WP_146462342.1">
    <property type="nucleotide sequence ID" value="NZ_SJPW01000010.1"/>
</dbReference>
<dbReference type="Pfam" id="PF10083">
    <property type="entry name" value="DUF2321"/>
    <property type="match status" value="1"/>
</dbReference>
<sequence>MRRDDRSWYDTMQVCYNGHQITNFVESQPESTRKRCDECGEPTTDHCLKCKAKIIGYHHIPGVIGFSGPDPPAHCHECGEAHPWTERRKEIGDNTTKVKSEQTNKIFIVHGHDDAMKEAVARVVSKLGLDPIILHEKPNGGRTIIEKFEKNADAQFAIALLSPDDNAFVATGTAKNARPRARQNVILELGYFVGRLGRDRVLALKREGDLEVPSDFAGVVYTPFDTAGKWQFEMVRELKAAGYDVDANLVL</sequence>
<dbReference type="EMBL" id="SJPW01000010">
    <property type="protein sequence ID" value="TWU44683.1"/>
    <property type="molecule type" value="Genomic_DNA"/>
</dbReference>
<dbReference type="GO" id="GO:0050135">
    <property type="term" value="F:NADP+ nucleosidase activity"/>
    <property type="evidence" value="ECO:0007669"/>
    <property type="project" value="InterPro"/>
</dbReference>
<comment type="caution">
    <text evidence="2">The sequence shown here is derived from an EMBL/GenBank/DDBJ whole genome shotgun (WGS) entry which is preliminary data.</text>
</comment>
<organism evidence="2 3">
    <name type="scientific">Rubripirellula tenax</name>
    <dbReference type="NCBI Taxonomy" id="2528015"/>
    <lineage>
        <taxon>Bacteria</taxon>
        <taxon>Pseudomonadati</taxon>
        <taxon>Planctomycetota</taxon>
        <taxon>Planctomycetia</taxon>
        <taxon>Pirellulales</taxon>
        <taxon>Pirellulaceae</taxon>
        <taxon>Rubripirellula</taxon>
    </lineage>
</organism>
<dbReference type="AlphaFoldDB" id="A0A5C6E4T6"/>
<protein>
    <submittedName>
        <fullName evidence="2">Putative nucleotide-binding protein containing TIR-like domain protein</fullName>
    </submittedName>
</protein>
<evidence type="ECO:0000259" key="1">
    <source>
        <dbReference type="Pfam" id="PF10137"/>
    </source>
</evidence>
<name>A0A5C6E4T6_9BACT</name>